<dbReference type="PANTHER" id="PTHR12186:SF2">
    <property type="entry name" value="FGFR1 ONCOGENE PARTNER 2 HOMOLOG"/>
    <property type="match status" value="1"/>
</dbReference>
<reference evidence="5" key="1">
    <citation type="submission" date="2022-11" db="EMBL/GenBank/DDBJ databases">
        <title>Centuries of genome instability and evolution in soft-shell clam transmissible cancer (bioRxiv).</title>
        <authorList>
            <person name="Hart S.F.M."/>
            <person name="Yonemitsu M.A."/>
            <person name="Giersch R.M."/>
            <person name="Beal B.F."/>
            <person name="Arriagada G."/>
            <person name="Davis B.W."/>
            <person name="Ostrander E.A."/>
            <person name="Goff S.P."/>
            <person name="Metzger M.J."/>
        </authorList>
    </citation>
    <scope>NUCLEOTIDE SEQUENCE</scope>
    <source>
        <strain evidence="5">MELC-2E11</strain>
        <tissue evidence="5">Siphon/mantle</tissue>
    </source>
</reference>
<keyword evidence="2 3" id="KW-0175">Coiled coil</keyword>
<dbReference type="EMBL" id="CP111015">
    <property type="protein sequence ID" value="WAR02350.1"/>
    <property type="molecule type" value="Genomic_DNA"/>
</dbReference>
<sequence length="216" mass="24886">MAYSVEKLLSDAATLVSRLKEHDSIADILISQTGNLHKRMEAMKEYQDDITELNEIAKHRPRSHLVIGIAQENRQIRELQQENRELQIALEEHQSALELIMKKYREQDMEKLINKICEMANVMQKSVHVDEDASVADREKLTQLEIENKGLRELLEICSTGRFRILGDSLDIERDHKEMQTQTGSEEGAVGDEKQETEEDEKSGERTPRNVEDSDT</sequence>
<feature type="coiled-coil region" evidence="3">
    <location>
        <begin position="69"/>
        <end position="103"/>
    </location>
</feature>
<evidence type="ECO:0000256" key="4">
    <source>
        <dbReference type="SAM" id="MobiDB-lite"/>
    </source>
</evidence>
<accession>A0ABY7E085</accession>
<feature type="compositionally biased region" description="Basic and acidic residues" evidence="4">
    <location>
        <begin position="203"/>
        <end position="216"/>
    </location>
</feature>
<protein>
    <submittedName>
        <fullName evidence="5">FGOP2-like protein</fullName>
    </submittedName>
</protein>
<evidence type="ECO:0000313" key="5">
    <source>
        <dbReference type="EMBL" id="WAR02350.1"/>
    </source>
</evidence>
<gene>
    <name evidence="5" type="ORF">MAR_008908</name>
</gene>
<dbReference type="InterPro" id="IPR008555">
    <property type="entry name" value="SIKE"/>
</dbReference>
<dbReference type="PANTHER" id="PTHR12186">
    <property type="entry name" value="SIKE FAMILY MEMBER"/>
    <property type="match status" value="1"/>
</dbReference>
<comment type="similarity">
    <text evidence="1">Belongs to the SIKE family.</text>
</comment>
<organism evidence="5 6">
    <name type="scientific">Mya arenaria</name>
    <name type="common">Soft-shell clam</name>
    <dbReference type="NCBI Taxonomy" id="6604"/>
    <lineage>
        <taxon>Eukaryota</taxon>
        <taxon>Metazoa</taxon>
        <taxon>Spiralia</taxon>
        <taxon>Lophotrochozoa</taxon>
        <taxon>Mollusca</taxon>
        <taxon>Bivalvia</taxon>
        <taxon>Autobranchia</taxon>
        <taxon>Heteroconchia</taxon>
        <taxon>Euheterodonta</taxon>
        <taxon>Imparidentia</taxon>
        <taxon>Neoheterodontei</taxon>
        <taxon>Myida</taxon>
        <taxon>Myoidea</taxon>
        <taxon>Myidae</taxon>
        <taxon>Mya</taxon>
    </lineage>
</organism>
<proteinExistence type="inferred from homology"/>
<evidence type="ECO:0000256" key="3">
    <source>
        <dbReference type="SAM" id="Coils"/>
    </source>
</evidence>
<evidence type="ECO:0000256" key="2">
    <source>
        <dbReference type="ARBA" id="ARBA00023054"/>
    </source>
</evidence>
<dbReference type="Pfam" id="PF05769">
    <property type="entry name" value="SIKE"/>
    <property type="match status" value="1"/>
</dbReference>
<evidence type="ECO:0000313" key="6">
    <source>
        <dbReference type="Proteomes" id="UP001164746"/>
    </source>
</evidence>
<keyword evidence="6" id="KW-1185">Reference proteome</keyword>
<name>A0ABY7E085_MYAAR</name>
<evidence type="ECO:0000256" key="1">
    <source>
        <dbReference type="ARBA" id="ARBA00005537"/>
    </source>
</evidence>
<feature type="region of interest" description="Disordered" evidence="4">
    <location>
        <begin position="174"/>
        <end position="216"/>
    </location>
</feature>
<dbReference type="Proteomes" id="UP001164746">
    <property type="component" value="Chromosome 4"/>
</dbReference>